<comment type="caution">
    <text evidence="1">The sequence shown here is derived from an EMBL/GenBank/DDBJ whole genome shotgun (WGS) entry which is preliminary data.</text>
</comment>
<reference evidence="1" key="1">
    <citation type="journal article" date="2015" name="Nature">
        <title>Complex archaea that bridge the gap between prokaryotes and eukaryotes.</title>
        <authorList>
            <person name="Spang A."/>
            <person name="Saw J.H."/>
            <person name="Jorgensen S.L."/>
            <person name="Zaremba-Niedzwiedzka K."/>
            <person name="Martijn J."/>
            <person name="Lind A.E."/>
            <person name="van Eijk R."/>
            <person name="Schleper C."/>
            <person name="Guy L."/>
            <person name="Ettema T.J."/>
        </authorList>
    </citation>
    <scope>NUCLEOTIDE SEQUENCE</scope>
</reference>
<dbReference type="EMBL" id="LAZR01004058">
    <property type="protein sequence ID" value="KKN12181.1"/>
    <property type="molecule type" value="Genomic_DNA"/>
</dbReference>
<proteinExistence type="predicted"/>
<name>A0A0F9QG60_9ZZZZ</name>
<gene>
    <name evidence="1" type="ORF">LCGC14_1019040</name>
</gene>
<organism evidence="1">
    <name type="scientific">marine sediment metagenome</name>
    <dbReference type="NCBI Taxonomy" id="412755"/>
    <lineage>
        <taxon>unclassified sequences</taxon>
        <taxon>metagenomes</taxon>
        <taxon>ecological metagenomes</taxon>
    </lineage>
</organism>
<dbReference type="AlphaFoldDB" id="A0A0F9QG60"/>
<accession>A0A0F9QG60</accession>
<protein>
    <submittedName>
        <fullName evidence="1">Uncharacterized protein</fullName>
    </submittedName>
</protein>
<sequence>MELTFKKDKETKNTVRYAEQGDEPVVGTLYLQKSAVEKLGNPDTLKVTIDAA</sequence>
<evidence type="ECO:0000313" key="1">
    <source>
        <dbReference type="EMBL" id="KKN12181.1"/>
    </source>
</evidence>